<reference evidence="2" key="1">
    <citation type="submission" date="2022-05" db="EMBL/GenBank/DDBJ databases">
        <authorList>
            <person name="Okamura Y."/>
        </authorList>
    </citation>
    <scope>NUCLEOTIDE SEQUENCE</scope>
</reference>
<protein>
    <submittedName>
        <fullName evidence="2">Uncharacterized protein</fullName>
    </submittedName>
</protein>
<evidence type="ECO:0000313" key="3">
    <source>
        <dbReference type="Proteomes" id="UP001152562"/>
    </source>
</evidence>
<proteinExistence type="predicted"/>
<sequence>MRRLLLYTILILSLENRISSFKTLENFKEQYKKVNQDFTTSDALVGRAMDFIYSNKTIMSLIARELWNVGSRAIDTIVDVKGNSKKKSRK</sequence>
<accession>A0A9P0XF05</accession>
<dbReference type="AlphaFoldDB" id="A0A9P0XF05"/>
<comment type="caution">
    <text evidence="2">The sequence shown here is derived from an EMBL/GenBank/DDBJ whole genome shotgun (WGS) entry which is preliminary data.</text>
</comment>
<keyword evidence="1" id="KW-0732">Signal</keyword>
<evidence type="ECO:0000313" key="2">
    <source>
        <dbReference type="EMBL" id="CAH4036121.1"/>
    </source>
</evidence>
<feature type="chain" id="PRO_5040147228" evidence="1">
    <location>
        <begin position="21"/>
        <end position="90"/>
    </location>
</feature>
<dbReference type="EMBL" id="CALOZG010000053">
    <property type="protein sequence ID" value="CAH4036121.1"/>
    <property type="molecule type" value="Genomic_DNA"/>
</dbReference>
<evidence type="ECO:0000256" key="1">
    <source>
        <dbReference type="SAM" id="SignalP"/>
    </source>
</evidence>
<feature type="signal peptide" evidence="1">
    <location>
        <begin position="1"/>
        <end position="20"/>
    </location>
</feature>
<dbReference type="Proteomes" id="UP001152562">
    <property type="component" value="Unassembled WGS sequence"/>
</dbReference>
<name>A0A9P0XF05_PIEBR</name>
<keyword evidence="3" id="KW-1185">Reference proteome</keyword>
<organism evidence="2 3">
    <name type="scientific">Pieris brassicae</name>
    <name type="common">White butterfly</name>
    <name type="synonym">Large white butterfly</name>
    <dbReference type="NCBI Taxonomy" id="7116"/>
    <lineage>
        <taxon>Eukaryota</taxon>
        <taxon>Metazoa</taxon>
        <taxon>Ecdysozoa</taxon>
        <taxon>Arthropoda</taxon>
        <taxon>Hexapoda</taxon>
        <taxon>Insecta</taxon>
        <taxon>Pterygota</taxon>
        <taxon>Neoptera</taxon>
        <taxon>Endopterygota</taxon>
        <taxon>Lepidoptera</taxon>
        <taxon>Glossata</taxon>
        <taxon>Ditrysia</taxon>
        <taxon>Papilionoidea</taxon>
        <taxon>Pieridae</taxon>
        <taxon>Pierinae</taxon>
        <taxon>Pieris</taxon>
    </lineage>
</organism>
<gene>
    <name evidence="2" type="ORF">PIBRA_LOCUS11965</name>
</gene>